<evidence type="ECO:0000313" key="3">
    <source>
        <dbReference type="Proteomes" id="UP000664164"/>
    </source>
</evidence>
<feature type="region of interest" description="Disordered" evidence="1">
    <location>
        <begin position="104"/>
        <end position="135"/>
    </location>
</feature>
<accession>A0A939KLK4</accession>
<evidence type="ECO:0000313" key="2">
    <source>
        <dbReference type="EMBL" id="MBO1270044.1"/>
    </source>
</evidence>
<name>A0A939KLK4_9MICC</name>
<gene>
    <name evidence="2" type="ORF">J1902_19175</name>
</gene>
<dbReference type="RefSeq" id="WP_207617944.1">
    <property type="nucleotide sequence ID" value="NZ_JAFNLL010000141.1"/>
</dbReference>
<dbReference type="Proteomes" id="UP000664164">
    <property type="component" value="Unassembled WGS sequence"/>
</dbReference>
<keyword evidence="3" id="KW-1185">Reference proteome</keyword>
<sequence>MSLNLKPVVSSAKSSNVPVIEALLNAGHQPTIGIFSSGQERGTVFLPGWSGKGTVCSPDGGVRHATFHPNPKVREGTVPGEHKRQGLAEFPACHRLVCAREEGAGKPGRCPQASCHEQDGWLHAAAPASRVDDRR</sequence>
<organism evidence="2 3">
    <name type="scientific">Arthrobacter cavernae</name>
    <dbReference type="NCBI Taxonomy" id="2817681"/>
    <lineage>
        <taxon>Bacteria</taxon>
        <taxon>Bacillati</taxon>
        <taxon>Actinomycetota</taxon>
        <taxon>Actinomycetes</taxon>
        <taxon>Micrococcales</taxon>
        <taxon>Micrococcaceae</taxon>
        <taxon>Arthrobacter</taxon>
    </lineage>
</organism>
<evidence type="ECO:0000256" key="1">
    <source>
        <dbReference type="SAM" id="MobiDB-lite"/>
    </source>
</evidence>
<dbReference type="EMBL" id="JAFNLL010000141">
    <property type="protein sequence ID" value="MBO1270044.1"/>
    <property type="molecule type" value="Genomic_DNA"/>
</dbReference>
<dbReference type="AlphaFoldDB" id="A0A939KLK4"/>
<protein>
    <submittedName>
        <fullName evidence="2">Uncharacterized protein</fullName>
    </submittedName>
</protein>
<reference evidence="2" key="1">
    <citation type="submission" date="2021-03" db="EMBL/GenBank/DDBJ databases">
        <title>A new species, PO-11, isolated from a karst cave deposit.</title>
        <authorList>
            <person name="Zhaoxiaoyong W."/>
        </authorList>
    </citation>
    <scope>NUCLEOTIDE SEQUENCE</scope>
    <source>
        <strain evidence="2">PO-11</strain>
    </source>
</reference>
<comment type="caution">
    <text evidence="2">The sequence shown here is derived from an EMBL/GenBank/DDBJ whole genome shotgun (WGS) entry which is preliminary data.</text>
</comment>
<proteinExistence type="predicted"/>
<feature type="non-terminal residue" evidence="2">
    <location>
        <position position="135"/>
    </location>
</feature>